<feature type="domain" description="S1 motif" evidence="4">
    <location>
        <begin position="170"/>
        <end position="233"/>
    </location>
</feature>
<dbReference type="Gene3D" id="2.40.50.140">
    <property type="entry name" value="Nucleic acid-binding proteins"/>
    <property type="match status" value="5"/>
</dbReference>
<dbReference type="SUPFAM" id="SSF50249">
    <property type="entry name" value="Nucleic acid-binding proteins"/>
    <property type="match status" value="5"/>
</dbReference>
<dbReference type="PRINTS" id="PR00681">
    <property type="entry name" value="RIBOSOMALS1"/>
</dbReference>
<dbReference type="AlphaFoldDB" id="A0A2W5SY42"/>
<feature type="domain" description="S1 motif" evidence="4">
    <location>
        <begin position="254"/>
        <end position="332"/>
    </location>
</feature>
<dbReference type="PANTHER" id="PTHR10724:SF7">
    <property type="entry name" value="SMALL RIBOSOMAL SUBUNIT PROTEIN BS1C"/>
    <property type="match status" value="1"/>
</dbReference>
<dbReference type="InterPro" id="IPR050437">
    <property type="entry name" value="Ribos_protein_bS1-like"/>
</dbReference>
<dbReference type="GO" id="GO:0003729">
    <property type="term" value="F:mRNA binding"/>
    <property type="evidence" value="ECO:0007669"/>
    <property type="project" value="TreeGrafter"/>
</dbReference>
<evidence type="ECO:0000313" key="5">
    <source>
        <dbReference type="EMBL" id="PZR07712.1"/>
    </source>
</evidence>
<dbReference type="InterPro" id="IPR003029">
    <property type="entry name" value="S1_domain"/>
</dbReference>
<dbReference type="Proteomes" id="UP000249061">
    <property type="component" value="Unassembled WGS sequence"/>
</dbReference>
<comment type="similarity">
    <text evidence="1">Belongs to the bacterial ribosomal protein bS1 family.</text>
</comment>
<evidence type="ECO:0000256" key="1">
    <source>
        <dbReference type="ARBA" id="ARBA00006767"/>
    </source>
</evidence>
<feature type="domain" description="S1 motif" evidence="4">
    <location>
        <begin position="350"/>
        <end position="419"/>
    </location>
</feature>
<dbReference type="SMART" id="SM00316">
    <property type="entry name" value="S1"/>
    <property type="match status" value="5"/>
</dbReference>
<dbReference type="GO" id="GO:0005737">
    <property type="term" value="C:cytoplasm"/>
    <property type="evidence" value="ECO:0007669"/>
    <property type="project" value="UniProtKB-ARBA"/>
</dbReference>
<evidence type="ECO:0000256" key="2">
    <source>
        <dbReference type="ARBA" id="ARBA00022980"/>
    </source>
</evidence>
<dbReference type="GO" id="GO:1990904">
    <property type="term" value="C:ribonucleoprotein complex"/>
    <property type="evidence" value="ECO:0007669"/>
    <property type="project" value="UniProtKB-KW"/>
</dbReference>
<proteinExistence type="inferred from homology"/>
<evidence type="ECO:0000259" key="4">
    <source>
        <dbReference type="PROSITE" id="PS50126"/>
    </source>
</evidence>
<dbReference type="GO" id="GO:0006412">
    <property type="term" value="P:translation"/>
    <property type="evidence" value="ECO:0007669"/>
    <property type="project" value="TreeGrafter"/>
</dbReference>
<reference evidence="5 6" key="1">
    <citation type="submission" date="2017-08" db="EMBL/GenBank/DDBJ databases">
        <title>Infants hospitalized years apart are colonized by the same room-sourced microbial strains.</title>
        <authorList>
            <person name="Brooks B."/>
            <person name="Olm M.R."/>
            <person name="Firek B.A."/>
            <person name="Baker R."/>
            <person name="Thomas B.C."/>
            <person name="Morowitz M.J."/>
            <person name="Banfield J.F."/>
        </authorList>
    </citation>
    <scope>NUCLEOTIDE SEQUENCE [LARGE SCALE GENOMIC DNA]</scope>
    <source>
        <strain evidence="5">S2_003_000_R2_14</strain>
    </source>
</reference>
<name>A0A2W5SY42_9BACT</name>
<dbReference type="GO" id="GO:0005840">
    <property type="term" value="C:ribosome"/>
    <property type="evidence" value="ECO:0007669"/>
    <property type="project" value="UniProtKB-KW"/>
</dbReference>
<comment type="caution">
    <text evidence="5">The sequence shown here is derived from an EMBL/GenBank/DDBJ whole genome shotgun (WGS) entry which is preliminary data.</text>
</comment>
<dbReference type="InterPro" id="IPR035104">
    <property type="entry name" value="Ribosomal_protein_S1-like"/>
</dbReference>
<dbReference type="CDD" id="cd04465">
    <property type="entry name" value="S1_RPS1_repeat_ec2_hs2"/>
    <property type="match status" value="1"/>
</dbReference>
<dbReference type="InterPro" id="IPR012340">
    <property type="entry name" value="NA-bd_OB-fold"/>
</dbReference>
<feature type="domain" description="S1 motif" evidence="4">
    <location>
        <begin position="89"/>
        <end position="152"/>
    </location>
</feature>
<feature type="domain" description="S1 motif" evidence="4">
    <location>
        <begin position="458"/>
        <end position="526"/>
    </location>
</feature>
<evidence type="ECO:0000313" key="6">
    <source>
        <dbReference type="Proteomes" id="UP000249061"/>
    </source>
</evidence>
<organism evidence="5 6">
    <name type="scientific">Archangium gephyra</name>
    <dbReference type="NCBI Taxonomy" id="48"/>
    <lineage>
        <taxon>Bacteria</taxon>
        <taxon>Pseudomonadati</taxon>
        <taxon>Myxococcota</taxon>
        <taxon>Myxococcia</taxon>
        <taxon>Myxococcales</taxon>
        <taxon>Cystobacterineae</taxon>
        <taxon>Archangiaceae</taxon>
        <taxon>Archangium</taxon>
    </lineage>
</organism>
<dbReference type="Pfam" id="PF00575">
    <property type="entry name" value="S1"/>
    <property type="match status" value="4"/>
</dbReference>
<evidence type="ECO:0000256" key="3">
    <source>
        <dbReference type="ARBA" id="ARBA00023274"/>
    </source>
</evidence>
<accession>A0A2W5SY42</accession>
<dbReference type="FunFam" id="2.40.50.140:FF:000051">
    <property type="entry name" value="RNA-binding transcriptional accessory protein"/>
    <property type="match status" value="1"/>
</dbReference>
<sequence>MTEQKKPKGPMVVVKRAGGAVETKPANGVETVKPEKTEKVEAVAPVVRPVPVGPSVADEVHESESFESMFEKHAREGGVPTRKQLPRVGEKVTAKIFQLGAETVFATIGKHEAMIDLDELKDAEGILRYGVGDEIEAFVMETGAKGIQLSRKLSKGAASLSMLVDARASGLPVEGLVISVNKGGLEVAVGDVRAFCPASQVDVRPVKMEDLVGQRLTFRVTEVKEKNVVLSRRAIIDEENKGKAAELKKTLAVGKVLKGRVVNVQAFGAFVDLGGLEGLIPVSELSHTRIGHPSEVVDVGNEVEVEVIRMEDGEPNSPDKSKRKDRLTLSMRSRLEDPFKALLSSTVKEGAVLKGKVVRLQPFGAFVELVPGVDGLIHVSAMSERRIAHPRDVLTVGQEIEVKVEKIDEAEKRIGLRLVKDGVAIGDGVATSSAAEASEGPAGATEVKVVRAPKPKRGAIVTGKVTRIEQFGIFIEWDGFNGLIPAAETGTERGTDLKRVFPLGKEVKAEVIELNGEKLKLSITAAERSEERADLNAWKAEESKKQVSSGGFNSLADKLKGLTLKR</sequence>
<keyword evidence="3" id="KW-0687">Ribonucleoprotein</keyword>
<dbReference type="GO" id="GO:0003735">
    <property type="term" value="F:structural constituent of ribosome"/>
    <property type="evidence" value="ECO:0007669"/>
    <property type="project" value="TreeGrafter"/>
</dbReference>
<gene>
    <name evidence="5" type="ORF">DI536_26760</name>
</gene>
<dbReference type="PROSITE" id="PS50126">
    <property type="entry name" value="S1"/>
    <property type="match status" value="5"/>
</dbReference>
<dbReference type="EMBL" id="QFQP01000029">
    <property type="protein sequence ID" value="PZR07712.1"/>
    <property type="molecule type" value="Genomic_DNA"/>
</dbReference>
<dbReference type="PANTHER" id="PTHR10724">
    <property type="entry name" value="30S RIBOSOMAL PROTEIN S1"/>
    <property type="match status" value="1"/>
</dbReference>
<protein>
    <submittedName>
        <fullName evidence="5">30S ribosomal protein S1</fullName>
    </submittedName>
</protein>
<keyword evidence="2 5" id="KW-0689">Ribosomal protein</keyword>